<protein>
    <submittedName>
        <fullName evidence="12">DEAD/DEAH box helicase</fullName>
    </submittedName>
</protein>
<dbReference type="PANTHER" id="PTHR47959:SF13">
    <property type="entry name" value="ATP-DEPENDENT RNA HELICASE RHLE"/>
    <property type="match status" value="1"/>
</dbReference>
<dbReference type="PROSITE" id="PS51192">
    <property type="entry name" value="HELICASE_ATP_BIND_1"/>
    <property type="match status" value="1"/>
</dbReference>
<feature type="domain" description="Helicase ATP-binding" evidence="9">
    <location>
        <begin position="33"/>
        <end position="204"/>
    </location>
</feature>
<dbReference type="CDD" id="cd00268">
    <property type="entry name" value="DEADc"/>
    <property type="match status" value="1"/>
</dbReference>
<feature type="short sequence motif" description="Q motif" evidence="6">
    <location>
        <begin position="1"/>
        <end position="29"/>
    </location>
</feature>
<sequence>MSFKNLDLIDELLKAVEDLGFVEPTPIQTDAIPEIIGGDRDLVGLAQTGTGKTAAFSLPMIQLIDFDLTHAQGLVICPTRELCMQISRDIKKLCRYVKGARVAAVYGGADIEKQRAQIKKGAQIIVATPGRLRDLIQRKIAALSKIACLVLDEADEMLNMGFQEDIDAILENTPSGKRTWLFSATMPRAVARISKRYMENPVEITVGKKNSGAENISHVHYIVKEKDRYQALKRIIDYHPDIYGLVFCRTRKDTQEIAEKLIKDGYSADALHGDLSQALRDKVMDRFKTKSIQILIATDVAARGIDVQDITHVINYKLPDEADNYTHRSGRTARAGKSGTSVAIINTREKSKLKWIEKKAGVKFNYAKVPGGYAICEKQLYSMIGKMAEVEVDYQEIGPFLAPVWDILNSLTKEDLIQKFVSIEFNRFLNYYKDSKDINASLKKKGASHGPGKKDRKKKKLRPGKSRRFFLNTGEMDNLKKGALIRTLCERAGISSEKIGPIEVMREFSFFEVETSVAAKVLKSMKGAKIDGQNVRVQYAEKKKPQGKDALKRKKTKKGGATVSGV</sequence>
<dbReference type="GO" id="GO:0003724">
    <property type="term" value="F:RNA helicase activity"/>
    <property type="evidence" value="ECO:0007669"/>
    <property type="project" value="InterPro"/>
</dbReference>
<reference evidence="12" key="1">
    <citation type="submission" date="2019-01" db="EMBL/GenBank/DDBJ databases">
        <authorList>
            <consortium name="Genoscope - CEA"/>
            <person name="William W."/>
        </authorList>
    </citation>
    <scope>NUCLEOTIDE SEQUENCE</scope>
    <source>
        <strain evidence="12">CR-1</strain>
    </source>
</reference>
<keyword evidence="2 7" id="KW-0378">Hydrolase</keyword>
<dbReference type="InterPro" id="IPR050079">
    <property type="entry name" value="DEAD_box_RNA_helicase"/>
</dbReference>
<evidence type="ECO:0000259" key="10">
    <source>
        <dbReference type="PROSITE" id="PS51194"/>
    </source>
</evidence>
<proteinExistence type="inferred from homology"/>
<dbReference type="CDD" id="cd12252">
    <property type="entry name" value="RRM_DbpA"/>
    <property type="match status" value="1"/>
</dbReference>
<dbReference type="PANTHER" id="PTHR47959">
    <property type="entry name" value="ATP-DEPENDENT RNA HELICASE RHLE-RELATED"/>
    <property type="match status" value="1"/>
</dbReference>
<evidence type="ECO:0000256" key="2">
    <source>
        <dbReference type="ARBA" id="ARBA00022801"/>
    </source>
</evidence>
<dbReference type="InterPro" id="IPR044742">
    <property type="entry name" value="DEAD/DEAH_RhlB"/>
</dbReference>
<dbReference type="InterPro" id="IPR014014">
    <property type="entry name" value="RNA_helicase_DEAD_Q_motif"/>
</dbReference>
<dbReference type="Pfam" id="PF03880">
    <property type="entry name" value="DbpA"/>
    <property type="match status" value="1"/>
</dbReference>
<dbReference type="InterPro" id="IPR012677">
    <property type="entry name" value="Nucleotide-bd_a/b_plait_sf"/>
</dbReference>
<dbReference type="CDD" id="cd18787">
    <property type="entry name" value="SF2_C_DEAD"/>
    <property type="match status" value="1"/>
</dbReference>
<feature type="domain" description="DEAD-box RNA helicase Q" evidence="11">
    <location>
        <begin position="1"/>
        <end position="29"/>
    </location>
</feature>
<dbReference type="InterPro" id="IPR014001">
    <property type="entry name" value="Helicase_ATP-bd"/>
</dbReference>
<evidence type="ECO:0000256" key="8">
    <source>
        <dbReference type="SAM" id="MobiDB-lite"/>
    </source>
</evidence>
<dbReference type="PROSITE" id="PS00039">
    <property type="entry name" value="DEAD_ATP_HELICASE"/>
    <property type="match status" value="1"/>
</dbReference>
<feature type="domain" description="Helicase C-terminal" evidence="10">
    <location>
        <begin position="231"/>
        <end position="384"/>
    </location>
</feature>
<dbReference type="InterPro" id="IPR011545">
    <property type="entry name" value="DEAD/DEAH_box_helicase_dom"/>
</dbReference>
<dbReference type="InterPro" id="IPR000629">
    <property type="entry name" value="RNA-helicase_DEAD-box_CS"/>
</dbReference>
<dbReference type="AlphaFoldDB" id="A0A484HC87"/>
<dbReference type="InterPro" id="IPR001650">
    <property type="entry name" value="Helicase_C-like"/>
</dbReference>
<organism evidence="12">
    <name type="scientific">uncultured Desulfobacteraceae bacterium</name>
    <dbReference type="NCBI Taxonomy" id="218296"/>
    <lineage>
        <taxon>Bacteria</taxon>
        <taxon>Pseudomonadati</taxon>
        <taxon>Thermodesulfobacteriota</taxon>
        <taxon>Desulfobacteria</taxon>
        <taxon>Desulfobacterales</taxon>
        <taxon>Desulfobacteraceae</taxon>
        <taxon>environmental samples</taxon>
    </lineage>
</organism>
<keyword evidence="3 7" id="KW-0347">Helicase</keyword>
<dbReference type="GO" id="GO:0016787">
    <property type="term" value="F:hydrolase activity"/>
    <property type="evidence" value="ECO:0007669"/>
    <property type="project" value="UniProtKB-KW"/>
</dbReference>
<evidence type="ECO:0000259" key="11">
    <source>
        <dbReference type="PROSITE" id="PS51195"/>
    </source>
</evidence>
<name>A0A484HC87_9BACT</name>
<evidence type="ECO:0000256" key="3">
    <source>
        <dbReference type="ARBA" id="ARBA00022806"/>
    </source>
</evidence>
<dbReference type="PROSITE" id="PS51195">
    <property type="entry name" value="Q_MOTIF"/>
    <property type="match status" value="1"/>
</dbReference>
<feature type="compositionally biased region" description="Basic and acidic residues" evidence="8">
    <location>
        <begin position="539"/>
        <end position="550"/>
    </location>
</feature>
<keyword evidence="4 7" id="KW-0067">ATP-binding</keyword>
<dbReference type="Gene3D" id="3.30.70.330">
    <property type="match status" value="1"/>
</dbReference>
<evidence type="ECO:0000313" key="12">
    <source>
        <dbReference type="EMBL" id="VEN72866.1"/>
    </source>
</evidence>
<accession>A0A484HC87</accession>
<comment type="similarity">
    <text evidence="5 7">Belongs to the DEAD box helicase family.</text>
</comment>
<evidence type="ECO:0000256" key="1">
    <source>
        <dbReference type="ARBA" id="ARBA00022741"/>
    </source>
</evidence>
<dbReference type="InterPro" id="IPR027417">
    <property type="entry name" value="P-loop_NTPase"/>
</dbReference>
<evidence type="ECO:0000256" key="6">
    <source>
        <dbReference type="PROSITE-ProRule" id="PRU00552"/>
    </source>
</evidence>
<dbReference type="Pfam" id="PF00270">
    <property type="entry name" value="DEAD"/>
    <property type="match status" value="1"/>
</dbReference>
<dbReference type="Pfam" id="PF00271">
    <property type="entry name" value="Helicase_C"/>
    <property type="match status" value="1"/>
</dbReference>
<evidence type="ECO:0000256" key="4">
    <source>
        <dbReference type="ARBA" id="ARBA00022840"/>
    </source>
</evidence>
<dbReference type="SMART" id="SM00487">
    <property type="entry name" value="DEXDc"/>
    <property type="match status" value="1"/>
</dbReference>
<dbReference type="GO" id="GO:0005524">
    <property type="term" value="F:ATP binding"/>
    <property type="evidence" value="ECO:0007669"/>
    <property type="project" value="UniProtKB-KW"/>
</dbReference>
<dbReference type="GO" id="GO:0005829">
    <property type="term" value="C:cytosol"/>
    <property type="evidence" value="ECO:0007669"/>
    <property type="project" value="TreeGrafter"/>
</dbReference>
<dbReference type="Gene3D" id="3.40.50.300">
    <property type="entry name" value="P-loop containing nucleotide triphosphate hydrolases"/>
    <property type="match status" value="2"/>
</dbReference>
<feature type="region of interest" description="Disordered" evidence="8">
    <location>
        <begin position="442"/>
        <end position="462"/>
    </location>
</feature>
<evidence type="ECO:0000256" key="5">
    <source>
        <dbReference type="ARBA" id="ARBA00038437"/>
    </source>
</evidence>
<gene>
    <name evidence="12" type="ORF">EPICR_10367</name>
</gene>
<feature type="region of interest" description="Disordered" evidence="8">
    <location>
        <begin position="537"/>
        <end position="566"/>
    </location>
</feature>
<dbReference type="PROSITE" id="PS51194">
    <property type="entry name" value="HELICASE_CTER"/>
    <property type="match status" value="1"/>
</dbReference>
<dbReference type="InterPro" id="IPR005580">
    <property type="entry name" value="DbpA/CsdA_RNA-bd_dom"/>
</dbReference>
<evidence type="ECO:0000256" key="7">
    <source>
        <dbReference type="RuleBase" id="RU000492"/>
    </source>
</evidence>
<dbReference type="GO" id="GO:0003676">
    <property type="term" value="F:nucleic acid binding"/>
    <property type="evidence" value="ECO:0007669"/>
    <property type="project" value="InterPro"/>
</dbReference>
<keyword evidence="1 7" id="KW-0547">Nucleotide-binding</keyword>
<evidence type="ECO:0000259" key="9">
    <source>
        <dbReference type="PROSITE" id="PS51192"/>
    </source>
</evidence>
<dbReference type="EMBL" id="CAACVI010000001">
    <property type="protein sequence ID" value="VEN72866.1"/>
    <property type="molecule type" value="Genomic_DNA"/>
</dbReference>
<dbReference type="SMART" id="SM00490">
    <property type="entry name" value="HELICc"/>
    <property type="match status" value="1"/>
</dbReference>
<dbReference type="SUPFAM" id="SSF52540">
    <property type="entry name" value="P-loop containing nucleoside triphosphate hydrolases"/>
    <property type="match status" value="1"/>
</dbReference>